<gene>
    <name evidence="7" type="ORF">QTN47_07980</name>
</gene>
<comment type="caution">
    <text evidence="7">The sequence shown here is derived from an EMBL/GenBank/DDBJ whole genome shotgun (WGS) entry which is preliminary data.</text>
</comment>
<evidence type="ECO:0000256" key="1">
    <source>
        <dbReference type="ARBA" id="ARBA00004141"/>
    </source>
</evidence>
<accession>A0ABV3ZG05</accession>
<sequence length="262" mass="29680">MAQLRILTSFNIELDFDTAEFHKRLFAWAIDVIIIFIYFFTAIKVFNSLFSSETENINGWAIFLILLAPMSLYPLVTEITMNGQTLGKKLVGIQVINETGGNATISQFLIRWMLRSSDLMIVIMIFAILLKNEYLLRAVIFTLILAITDLACLVGTKKSQRLGDLAAGTILIKTKQKADLTETIFIETQDDYVPLYPEVMRLSDRDMNAIKNVLNALSKKSNWPLADRTAEKVQSILGIQSKQDSLSFLETLLKDYNHLSTK</sequence>
<name>A0ABV3ZG05_9BACT</name>
<evidence type="ECO:0000313" key="8">
    <source>
        <dbReference type="Proteomes" id="UP001560573"/>
    </source>
</evidence>
<dbReference type="Proteomes" id="UP001560573">
    <property type="component" value="Unassembled WGS sequence"/>
</dbReference>
<comment type="subcellular location">
    <subcellularLocation>
        <location evidence="1">Membrane</location>
        <topology evidence="1">Multi-pass membrane protein</topology>
    </subcellularLocation>
</comment>
<protein>
    <submittedName>
        <fullName evidence="7">RDD family protein</fullName>
    </submittedName>
</protein>
<evidence type="ECO:0000259" key="6">
    <source>
        <dbReference type="Pfam" id="PF06271"/>
    </source>
</evidence>
<dbReference type="Pfam" id="PF06271">
    <property type="entry name" value="RDD"/>
    <property type="match status" value="1"/>
</dbReference>
<feature type="transmembrane region" description="Helical" evidence="5">
    <location>
        <begin position="25"/>
        <end position="45"/>
    </location>
</feature>
<dbReference type="EMBL" id="JAULBC010000002">
    <property type="protein sequence ID" value="MEX6687423.1"/>
    <property type="molecule type" value="Genomic_DNA"/>
</dbReference>
<feature type="transmembrane region" description="Helical" evidence="5">
    <location>
        <begin position="112"/>
        <end position="130"/>
    </location>
</feature>
<keyword evidence="3 5" id="KW-1133">Transmembrane helix</keyword>
<dbReference type="PANTHER" id="PTHR38480:SF1">
    <property type="entry name" value="SLR0254 PROTEIN"/>
    <property type="match status" value="1"/>
</dbReference>
<feature type="transmembrane region" description="Helical" evidence="5">
    <location>
        <begin position="57"/>
        <end position="76"/>
    </location>
</feature>
<evidence type="ECO:0000256" key="3">
    <source>
        <dbReference type="ARBA" id="ARBA00022989"/>
    </source>
</evidence>
<evidence type="ECO:0000256" key="2">
    <source>
        <dbReference type="ARBA" id="ARBA00022692"/>
    </source>
</evidence>
<evidence type="ECO:0000256" key="4">
    <source>
        <dbReference type="ARBA" id="ARBA00023136"/>
    </source>
</evidence>
<keyword evidence="4 5" id="KW-0472">Membrane</keyword>
<keyword evidence="2 5" id="KW-0812">Transmembrane</keyword>
<feature type="transmembrane region" description="Helical" evidence="5">
    <location>
        <begin position="136"/>
        <end position="155"/>
    </location>
</feature>
<dbReference type="PANTHER" id="PTHR38480">
    <property type="entry name" value="SLR0254 PROTEIN"/>
    <property type="match status" value="1"/>
</dbReference>
<keyword evidence="8" id="KW-1185">Reference proteome</keyword>
<reference evidence="7 8" key="1">
    <citation type="submission" date="2023-07" db="EMBL/GenBank/DDBJ databases">
        <authorList>
            <person name="Lian W.-H."/>
        </authorList>
    </citation>
    <scope>NUCLEOTIDE SEQUENCE [LARGE SCALE GENOMIC DNA]</scope>
    <source>
        <strain evidence="7 8">SYSU DXS3180</strain>
    </source>
</reference>
<dbReference type="InterPro" id="IPR010432">
    <property type="entry name" value="RDD"/>
</dbReference>
<dbReference type="RefSeq" id="WP_369328828.1">
    <property type="nucleotide sequence ID" value="NZ_JAULBC010000002.1"/>
</dbReference>
<proteinExistence type="predicted"/>
<feature type="domain" description="RDD" evidence="6">
    <location>
        <begin position="19"/>
        <end position="168"/>
    </location>
</feature>
<organism evidence="7 8">
    <name type="scientific">Danxiaibacter flavus</name>
    <dbReference type="NCBI Taxonomy" id="3049108"/>
    <lineage>
        <taxon>Bacteria</taxon>
        <taxon>Pseudomonadati</taxon>
        <taxon>Bacteroidota</taxon>
        <taxon>Chitinophagia</taxon>
        <taxon>Chitinophagales</taxon>
        <taxon>Chitinophagaceae</taxon>
        <taxon>Danxiaibacter</taxon>
    </lineage>
</organism>
<evidence type="ECO:0000256" key="5">
    <source>
        <dbReference type="SAM" id="Phobius"/>
    </source>
</evidence>
<evidence type="ECO:0000313" key="7">
    <source>
        <dbReference type="EMBL" id="MEX6687423.1"/>
    </source>
</evidence>